<sequence>MRIRRSIVRQGGCLALATATVVGIAGCGFEPSVIPVPGATTTGPSYRLHIQFANALNVPARATVVADGVRAGNLTGLTLVDPAGDRPGYVVADVDISAAVRLPTGTTAQLRQSTLLGDVYLALTTPRAATGPDLADGATITLAQTRPALQVEDTMSGIATFVGGGAVTRMQDIVDRLNAALPADPRATAHISEVVANDLTDMAAHLNRMHDIAAATRTDIDTIRDNAAAIGRLLSAEGARQVTDATASLTHLVGVFTAIGDLSHAVAWLAPLASSGNAAARALLPLALTDRPLDLSAPSNLNRLVALLRDRVLPFVEQGPKVNIATDPDQRIAVAIAILRMIGAVR</sequence>
<evidence type="ECO:0000313" key="2">
    <source>
        <dbReference type="EMBL" id="KZM76033.1"/>
    </source>
</evidence>
<evidence type="ECO:0000259" key="1">
    <source>
        <dbReference type="Pfam" id="PF02470"/>
    </source>
</evidence>
<organism evidence="2 3">
    <name type="scientific">Nocardia terpenica</name>
    <dbReference type="NCBI Taxonomy" id="455432"/>
    <lineage>
        <taxon>Bacteria</taxon>
        <taxon>Bacillati</taxon>
        <taxon>Actinomycetota</taxon>
        <taxon>Actinomycetes</taxon>
        <taxon>Mycobacteriales</taxon>
        <taxon>Nocardiaceae</taxon>
        <taxon>Nocardia</taxon>
    </lineage>
</organism>
<proteinExistence type="predicted"/>
<dbReference type="Pfam" id="PF02470">
    <property type="entry name" value="MlaD"/>
    <property type="match status" value="1"/>
</dbReference>
<dbReference type="GO" id="GO:0005576">
    <property type="term" value="C:extracellular region"/>
    <property type="evidence" value="ECO:0007669"/>
    <property type="project" value="TreeGrafter"/>
</dbReference>
<dbReference type="OrthoDB" id="4368973at2"/>
<dbReference type="PANTHER" id="PTHR33371">
    <property type="entry name" value="INTERMEMBRANE PHOSPHOLIPID TRANSPORT SYSTEM BINDING PROTEIN MLAD-RELATED"/>
    <property type="match status" value="1"/>
</dbReference>
<reference evidence="2 3" key="1">
    <citation type="submission" date="2016-04" db="EMBL/GenBank/DDBJ databases">
        <authorList>
            <person name="Evans L.H."/>
            <person name="Alamgir A."/>
            <person name="Owens N."/>
            <person name="Weber N.D."/>
            <person name="Virtaneva K."/>
            <person name="Barbian K."/>
            <person name="Babar A."/>
            <person name="Rosenke K."/>
        </authorList>
    </citation>
    <scope>NUCLEOTIDE SEQUENCE [LARGE SCALE GENOMIC DNA]</scope>
    <source>
        <strain evidence="2 3">IFM 0406</strain>
    </source>
</reference>
<dbReference type="Proteomes" id="UP000076512">
    <property type="component" value="Unassembled WGS sequence"/>
</dbReference>
<name>A0A164PT80_9NOCA</name>
<keyword evidence="3" id="KW-1185">Reference proteome</keyword>
<dbReference type="InterPro" id="IPR003399">
    <property type="entry name" value="Mce/MlaD"/>
</dbReference>
<dbReference type="InterPro" id="IPR052336">
    <property type="entry name" value="MlaD_Phospholipid_Transporter"/>
</dbReference>
<evidence type="ECO:0000313" key="3">
    <source>
        <dbReference type="Proteomes" id="UP000076512"/>
    </source>
</evidence>
<dbReference type="AlphaFoldDB" id="A0A164PT80"/>
<dbReference type="STRING" id="455432.AWN90_17190"/>
<feature type="domain" description="Mce/MlaD" evidence="1">
    <location>
        <begin position="45"/>
        <end position="125"/>
    </location>
</feature>
<gene>
    <name evidence="2" type="ORF">AWN90_17190</name>
</gene>
<dbReference type="EMBL" id="LWGR01000002">
    <property type="protein sequence ID" value="KZM76033.1"/>
    <property type="molecule type" value="Genomic_DNA"/>
</dbReference>
<protein>
    <recommendedName>
        <fullName evidence="1">Mce/MlaD domain-containing protein</fullName>
    </recommendedName>
</protein>
<dbReference type="PROSITE" id="PS51257">
    <property type="entry name" value="PROKAR_LIPOPROTEIN"/>
    <property type="match status" value="1"/>
</dbReference>
<accession>A0A164PT80</accession>
<dbReference type="RefSeq" id="WP_067582040.1">
    <property type="nucleotide sequence ID" value="NZ_JABMCZ010000001.1"/>
</dbReference>
<dbReference type="PANTHER" id="PTHR33371:SF15">
    <property type="entry name" value="LIPOPROTEIN LPRN"/>
    <property type="match status" value="1"/>
</dbReference>
<comment type="caution">
    <text evidence="2">The sequence shown here is derived from an EMBL/GenBank/DDBJ whole genome shotgun (WGS) entry which is preliminary data.</text>
</comment>